<evidence type="ECO:0008006" key="4">
    <source>
        <dbReference type="Google" id="ProtNLM"/>
    </source>
</evidence>
<keyword evidence="1" id="KW-0472">Membrane</keyword>
<feature type="transmembrane region" description="Helical" evidence="1">
    <location>
        <begin position="192"/>
        <end position="213"/>
    </location>
</feature>
<comment type="caution">
    <text evidence="2">The sequence shown here is derived from an EMBL/GenBank/DDBJ whole genome shotgun (WGS) entry which is preliminary data.</text>
</comment>
<protein>
    <recommendedName>
        <fullName evidence="4">Class I SAM-dependent methyltransferase</fullName>
    </recommendedName>
</protein>
<gene>
    <name evidence="2" type="ORF">FO442_08180</name>
</gene>
<keyword evidence="3" id="KW-1185">Reference proteome</keyword>
<sequence length="268" mass="31218">MKRKQLFEFEDQTWFPAFLRNYLTDFLQFISNQFDIYKKVTPFLSELVSEDGNHTIVDLASGGGGGLYRLSNRLKEQHPDLKIILTDYYPNRKAFEYVHQQSANFTYEKESVDARKVPERLKGVRTQFLSLHHFREEDAVQILKNAVDNNSRIALFESQERNVKSVLAMTFSPVNVLLMTPFIKPFSLGRIFFTYIIPLVPLFVMLDGILSALRTYTVPEMEELVNRVKGHENYDWNIGKVKSGPVTILHLIGKPKRLKNDQLRVNNW</sequence>
<dbReference type="SUPFAM" id="SSF53335">
    <property type="entry name" value="S-adenosyl-L-methionine-dependent methyltransferases"/>
    <property type="match status" value="1"/>
</dbReference>
<dbReference type="InterPro" id="IPR029063">
    <property type="entry name" value="SAM-dependent_MTases_sf"/>
</dbReference>
<evidence type="ECO:0000256" key="1">
    <source>
        <dbReference type="SAM" id="Phobius"/>
    </source>
</evidence>
<keyword evidence="1" id="KW-1133">Transmembrane helix</keyword>
<name>A0A556N0M4_9FLAO</name>
<dbReference type="OrthoDB" id="117053at2"/>
<dbReference type="EMBL" id="VLPL01000003">
    <property type="protein sequence ID" value="TSJ45716.1"/>
    <property type="molecule type" value="Genomic_DNA"/>
</dbReference>
<proteinExistence type="predicted"/>
<evidence type="ECO:0000313" key="3">
    <source>
        <dbReference type="Proteomes" id="UP000316008"/>
    </source>
</evidence>
<keyword evidence="1" id="KW-0812">Transmembrane</keyword>
<organism evidence="2 3">
    <name type="scientific">Fluviicola chungangensis</name>
    <dbReference type="NCBI Taxonomy" id="2597671"/>
    <lineage>
        <taxon>Bacteria</taxon>
        <taxon>Pseudomonadati</taxon>
        <taxon>Bacteroidota</taxon>
        <taxon>Flavobacteriia</taxon>
        <taxon>Flavobacteriales</taxon>
        <taxon>Crocinitomicaceae</taxon>
        <taxon>Fluviicola</taxon>
    </lineage>
</organism>
<dbReference type="Proteomes" id="UP000316008">
    <property type="component" value="Unassembled WGS sequence"/>
</dbReference>
<dbReference type="Gene3D" id="3.40.50.150">
    <property type="entry name" value="Vaccinia Virus protein VP39"/>
    <property type="match status" value="1"/>
</dbReference>
<accession>A0A556N0M4</accession>
<evidence type="ECO:0000313" key="2">
    <source>
        <dbReference type="EMBL" id="TSJ45716.1"/>
    </source>
</evidence>
<dbReference type="RefSeq" id="WP_144332672.1">
    <property type="nucleotide sequence ID" value="NZ_VLPL01000003.1"/>
</dbReference>
<reference evidence="2 3" key="1">
    <citation type="submission" date="2019-07" db="EMBL/GenBank/DDBJ databases">
        <authorList>
            <person name="Huq M.A."/>
        </authorList>
    </citation>
    <scope>NUCLEOTIDE SEQUENCE [LARGE SCALE GENOMIC DNA]</scope>
    <source>
        <strain evidence="2 3">MAH-3</strain>
    </source>
</reference>
<dbReference type="AlphaFoldDB" id="A0A556N0M4"/>